<dbReference type="Proteomes" id="UP001597227">
    <property type="component" value="Unassembled WGS sequence"/>
</dbReference>
<dbReference type="Gene3D" id="3.30.530.20">
    <property type="match status" value="1"/>
</dbReference>
<comment type="similarity">
    <text evidence="1">Belongs to the AHA1 family.</text>
</comment>
<dbReference type="InterPro" id="IPR023393">
    <property type="entry name" value="START-like_dom_sf"/>
</dbReference>
<dbReference type="CDD" id="cd08901">
    <property type="entry name" value="SRPBCC_CalC_Aha1-like_8"/>
    <property type="match status" value="1"/>
</dbReference>
<gene>
    <name evidence="3" type="ORF">ACFSFW_02020</name>
</gene>
<dbReference type="RefSeq" id="WP_304219827.1">
    <property type="nucleotide sequence ID" value="NZ_JBHUEK010000004.1"/>
</dbReference>
<evidence type="ECO:0000259" key="2">
    <source>
        <dbReference type="Pfam" id="PF08327"/>
    </source>
</evidence>
<dbReference type="SUPFAM" id="SSF55961">
    <property type="entry name" value="Bet v1-like"/>
    <property type="match status" value="1"/>
</dbReference>
<evidence type="ECO:0000256" key="1">
    <source>
        <dbReference type="ARBA" id="ARBA00006817"/>
    </source>
</evidence>
<dbReference type="Pfam" id="PF08327">
    <property type="entry name" value="AHSA1"/>
    <property type="match status" value="1"/>
</dbReference>
<dbReference type="EMBL" id="JBHUEK010000004">
    <property type="protein sequence ID" value="MFD1777457.1"/>
    <property type="molecule type" value="Genomic_DNA"/>
</dbReference>
<accession>A0ABW4MJI5</accession>
<reference evidence="4" key="1">
    <citation type="journal article" date="2019" name="Int. J. Syst. Evol. Microbiol.">
        <title>The Global Catalogue of Microorganisms (GCM) 10K type strain sequencing project: providing services to taxonomists for standard genome sequencing and annotation.</title>
        <authorList>
            <consortium name="The Broad Institute Genomics Platform"/>
            <consortium name="The Broad Institute Genome Sequencing Center for Infectious Disease"/>
            <person name="Wu L."/>
            <person name="Ma J."/>
        </authorList>
    </citation>
    <scope>NUCLEOTIDE SEQUENCE [LARGE SCALE GENOMIC DNA]</scope>
    <source>
        <strain evidence="4">CCUG 15531</strain>
    </source>
</reference>
<evidence type="ECO:0000313" key="3">
    <source>
        <dbReference type="EMBL" id="MFD1777457.1"/>
    </source>
</evidence>
<keyword evidence="4" id="KW-1185">Reference proteome</keyword>
<protein>
    <submittedName>
        <fullName evidence="3">SRPBCC family protein</fullName>
    </submittedName>
</protein>
<dbReference type="InterPro" id="IPR013538">
    <property type="entry name" value="ASHA1/2-like_C"/>
</dbReference>
<feature type="domain" description="Activator of Hsp90 ATPase homologue 1/2-like C-terminal" evidence="2">
    <location>
        <begin position="15"/>
        <end position="134"/>
    </location>
</feature>
<sequence>MISEITSKMRIDKSTSEVFEALVDPEKIGNYWFSNSSGRLEEGKKITWLYQEYNAELTIKVVEVEQDKRIVYKWGEGEHETTVTFYLRKEQNGSTVLEVTESGFNANDPEIVNILLGQKEGWMYMLTCLKGYLENGISTLRGSLIH</sequence>
<name>A0ABW4MJI5_9BACI</name>
<proteinExistence type="inferred from homology"/>
<organism evidence="3 4">
    <name type="scientific">Fredinandcohnia salidurans</name>
    <dbReference type="NCBI Taxonomy" id="2595041"/>
    <lineage>
        <taxon>Bacteria</taxon>
        <taxon>Bacillati</taxon>
        <taxon>Bacillota</taxon>
        <taxon>Bacilli</taxon>
        <taxon>Bacillales</taxon>
        <taxon>Bacillaceae</taxon>
        <taxon>Fredinandcohnia</taxon>
    </lineage>
</organism>
<evidence type="ECO:0000313" key="4">
    <source>
        <dbReference type="Proteomes" id="UP001597227"/>
    </source>
</evidence>
<comment type="caution">
    <text evidence="3">The sequence shown here is derived from an EMBL/GenBank/DDBJ whole genome shotgun (WGS) entry which is preliminary data.</text>
</comment>